<gene>
    <name evidence="2" type="ORF">PG991_016296</name>
</gene>
<dbReference type="Proteomes" id="UP001396898">
    <property type="component" value="Unassembled WGS sequence"/>
</dbReference>
<accession>A0ABR1QZW3</accession>
<name>A0ABR1QZW3_9PEZI</name>
<dbReference type="EMBL" id="JAQQWI010000025">
    <property type="protein sequence ID" value="KAK7993117.1"/>
    <property type="molecule type" value="Genomic_DNA"/>
</dbReference>
<protein>
    <submittedName>
        <fullName evidence="2">Uncharacterized protein</fullName>
    </submittedName>
</protein>
<comment type="caution">
    <text evidence="2">The sequence shown here is derived from an EMBL/GenBank/DDBJ whole genome shotgun (WGS) entry which is preliminary data.</text>
</comment>
<proteinExistence type="predicted"/>
<keyword evidence="3" id="KW-1185">Reference proteome</keyword>
<feature type="region of interest" description="Disordered" evidence="1">
    <location>
        <begin position="1"/>
        <end position="101"/>
    </location>
</feature>
<organism evidence="2 3">
    <name type="scientific">Apiospora marii</name>
    <dbReference type="NCBI Taxonomy" id="335849"/>
    <lineage>
        <taxon>Eukaryota</taxon>
        <taxon>Fungi</taxon>
        <taxon>Dikarya</taxon>
        <taxon>Ascomycota</taxon>
        <taxon>Pezizomycotina</taxon>
        <taxon>Sordariomycetes</taxon>
        <taxon>Xylariomycetidae</taxon>
        <taxon>Amphisphaeriales</taxon>
        <taxon>Apiosporaceae</taxon>
        <taxon>Apiospora</taxon>
    </lineage>
</organism>
<evidence type="ECO:0000313" key="2">
    <source>
        <dbReference type="EMBL" id="KAK7993117.1"/>
    </source>
</evidence>
<evidence type="ECO:0000256" key="1">
    <source>
        <dbReference type="SAM" id="MobiDB-lite"/>
    </source>
</evidence>
<evidence type="ECO:0000313" key="3">
    <source>
        <dbReference type="Proteomes" id="UP001396898"/>
    </source>
</evidence>
<sequence length="101" mass="10573">MGQPSKLKANKSIKNSTTHRNTHAASGAGGGYDLPNLGQATSDNNKGHGTYRGEHSMAVAGQDLPIYKMNNPHGSGAKHEAMEPPAYSTGYGAAKKPKWAP</sequence>
<reference evidence="2 3" key="1">
    <citation type="submission" date="2023-01" db="EMBL/GenBank/DDBJ databases">
        <title>Analysis of 21 Apiospora genomes using comparative genomics revels a genus with tremendous synthesis potential of carbohydrate active enzymes and secondary metabolites.</title>
        <authorList>
            <person name="Sorensen T."/>
        </authorList>
    </citation>
    <scope>NUCLEOTIDE SEQUENCE [LARGE SCALE GENOMIC DNA]</scope>
    <source>
        <strain evidence="2 3">CBS 20057</strain>
    </source>
</reference>